<gene>
    <name evidence="2" type="ORF">I540_3455</name>
</gene>
<dbReference type="Proteomes" id="UP000023351">
    <property type="component" value="Unassembled WGS sequence"/>
</dbReference>
<feature type="chain" id="PRO_5039616126" evidence="1">
    <location>
        <begin position="21"/>
        <end position="65"/>
    </location>
</feature>
<reference evidence="2 3" key="1">
    <citation type="submission" date="2013-12" db="EMBL/GenBank/DDBJ databases">
        <authorList>
            <person name="Zelazny A."/>
            <person name="Olivier K."/>
            <person name="Holland S."/>
            <person name="Lenaerts A."/>
            <person name="Ordway D."/>
            <person name="DeGroote M.A."/>
            <person name="Parker T."/>
            <person name="Sizemore C."/>
            <person name="Tallon L.J."/>
            <person name="Sadzewicz L.K."/>
            <person name="Sengamalay N."/>
            <person name="Fraser C.M."/>
            <person name="Hine E."/>
            <person name="Shefchek K.A."/>
            <person name="Das S.P."/>
            <person name="Tettelin H."/>
        </authorList>
    </citation>
    <scope>NUCLEOTIDE SEQUENCE [LARGE SCALE GENOMIC DNA]</scope>
    <source>
        <strain evidence="2 3">1513</strain>
    </source>
</reference>
<name>X8DRD0_9MYCO</name>
<accession>X8DRD0</accession>
<protein>
    <submittedName>
        <fullName evidence="2">Uncharacterized protein</fullName>
    </submittedName>
</protein>
<organism evidence="2 3">
    <name type="scientific">Mycobacteroides abscessus subsp. bolletii 1513</name>
    <dbReference type="NCBI Taxonomy" id="1299321"/>
    <lineage>
        <taxon>Bacteria</taxon>
        <taxon>Bacillati</taxon>
        <taxon>Actinomycetota</taxon>
        <taxon>Actinomycetes</taxon>
        <taxon>Mycobacteriales</taxon>
        <taxon>Mycobacteriaceae</taxon>
        <taxon>Mycobacteroides</taxon>
        <taxon>Mycobacteroides abscessus</taxon>
    </lineage>
</organism>
<evidence type="ECO:0000313" key="3">
    <source>
        <dbReference type="Proteomes" id="UP000023351"/>
    </source>
</evidence>
<dbReference type="EMBL" id="JAOJ01000002">
    <property type="protein sequence ID" value="EUA70055.1"/>
    <property type="molecule type" value="Genomic_DNA"/>
</dbReference>
<evidence type="ECO:0000313" key="2">
    <source>
        <dbReference type="EMBL" id="EUA70055.1"/>
    </source>
</evidence>
<comment type="caution">
    <text evidence="2">The sequence shown here is derived from an EMBL/GenBank/DDBJ whole genome shotgun (WGS) entry which is preliminary data.</text>
</comment>
<evidence type="ECO:0000256" key="1">
    <source>
        <dbReference type="SAM" id="SignalP"/>
    </source>
</evidence>
<proteinExistence type="predicted"/>
<dbReference type="PATRIC" id="fig|1299321.3.peg.3317"/>
<feature type="signal peptide" evidence="1">
    <location>
        <begin position="1"/>
        <end position="20"/>
    </location>
</feature>
<keyword evidence="1" id="KW-0732">Signal</keyword>
<sequence length="65" mass="6353">MVMKDRWAMSAGLRRASALAAIVAMAVGGAKVVDDHTLPGSGFSAVATVAADPTGPTGGGWALGV</sequence>
<dbReference type="AlphaFoldDB" id="X8DRD0"/>